<dbReference type="Gene3D" id="3.30.1310.20">
    <property type="entry name" value="PRTase-like"/>
    <property type="match status" value="1"/>
</dbReference>
<dbReference type="SUPFAM" id="SSF53271">
    <property type="entry name" value="PRTase-like"/>
    <property type="match status" value="1"/>
</dbReference>
<dbReference type="Proteomes" id="UP000267469">
    <property type="component" value="Unassembled WGS sequence"/>
</dbReference>
<name>A0A3N0DHZ5_SINP1</name>
<dbReference type="CDD" id="cd06223">
    <property type="entry name" value="PRTases_typeI"/>
    <property type="match status" value="1"/>
</dbReference>
<dbReference type="InterPro" id="IPR000836">
    <property type="entry name" value="PRTase_dom"/>
</dbReference>
<comment type="caution">
    <text evidence="2">The sequence shown here is derived from an EMBL/GenBank/DDBJ whole genome shotgun (WGS) entry which is preliminary data.</text>
</comment>
<dbReference type="GO" id="GO:0016757">
    <property type="term" value="F:glycosyltransferase activity"/>
    <property type="evidence" value="ECO:0007669"/>
    <property type="project" value="UniProtKB-KW"/>
</dbReference>
<dbReference type="Gene3D" id="3.40.50.2020">
    <property type="match status" value="1"/>
</dbReference>
<dbReference type="InterPro" id="IPR029057">
    <property type="entry name" value="PRTase-like"/>
</dbReference>
<accession>A0A3N0DHZ5</accession>
<keyword evidence="2" id="KW-0328">Glycosyltransferase</keyword>
<evidence type="ECO:0000313" key="3">
    <source>
        <dbReference type="Proteomes" id="UP000267469"/>
    </source>
</evidence>
<organism evidence="2 3">
    <name type="scientific">Sinomicrobium pectinilyticum</name>
    <dbReference type="NCBI Taxonomy" id="1084421"/>
    <lineage>
        <taxon>Bacteria</taxon>
        <taxon>Pseudomonadati</taxon>
        <taxon>Bacteroidota</taxon>
        <taxon>Flavobacteriia</taxon>
        <taxon>Flavobacteriales</taxon>
        <taxon>Flavobacteriaceae</taxon>
        <taxon>Sinomicrobium</taxon>
    </lineage>
</organism>
<dbReference type="EMBL" id="RJTM01000167">
    <property type="protein sequence ID" value="RNL75307.1"/>
    <property type="molecule type" value="Genomic_DNA"/>
</dbReference>
<reference evidence="2 3" key="1">
    <citation type="submission" date="2018-10" db="EMBL/GenBank/DDBJ databases">
        <title>Sinomicrobium pectinilyticum sp. nov., a pectinase-producing bacterium isolated from alkaline and saline soil, and emended description of the genus Sinomicrobium.</title>
        <authorList>
            <person name="Cheng B."/>
            <person name="Li C."/>
            <person name="Lai Q."/>
            <person name="Du M."/>
            <person name="Shao Z."/>
            <person name="Xu P."/>
            <person name="Yang C."/>
        </authorList>
    </citation>
    <scope>NUCLEOTIDE SEQUENCE [LARGE SCALE GENOMIC DNA]</scope>
    <source>
        <strain evidence="2 3">5DNS001</strain>
    </source>
</reference>
<proteinExistence type="predicted"/>
<keyword evidence="3" id="KW-1185">Reference proteome</keyword>
<protein>
    <submittedName>
        <fullName evidence="2">Phosphoribosyltransferase</fullName>
    </submittedName>
</protein>
<gene>
    <name evidence="2" type="ORF">ED312_21435</name>
</gene>
<dbReference type="OrthoDB" id="9810066at2"/>
<dbReference type="AlphaFoldDB" id="A0A3N0DHZ5"/>
<dbReference type="Pfam" id="PF00156">
    <property type="entry name" value="Pribosyltran"/>
    <property type="match status" value="1"/>
</dbReference>
<feature type="domain" description="Phosphoribosyltransferase" evidence="1">
    <location>
        <begin position="9"/>
        <end position="160"/>
    </location>
</feature>
<evidence type="ECO:0000313" key="2">
    <source>
        <dbReference type="EMBL" id="RNL75307.1"/>
    </source>
</evidence>
<evidence type="ECO:0000259" key="1">
    <source>
        <dbReference type="Pfam" id="PF00156"/>
    </source>
</evidence>
<dbReference type="RefSeq" id="WP_123218071.1">
    <property type="nucleotide sequence ID" value="NZ_RJTM01000167.1"/>
</dbReference>
<sequence>MFKNRVQAATKLAKVLKPYSSQNAIVLAIPRGGLPLGVVVAGTLKLPLDVVLTKKIGHPYNREYAIGAVSLENVVLDNTVKNIPESYIAEEIRRIRNTLTERYAQYYSGRKPESVKGKTVIVIDDGIATGNTMLATAELLYKEKPEKVIIAVPVASPQAVQKLERSGYINKIICLEQPPDFYAVGACYEEFDEVTDTEAVKLLKMTNRIKDT</sequence>
<keyword evidence="2" id="KW-0808">Transferase</keyword>